<evidence type="ECO:0000256" key="1">
    <source>
        <dbReference type="SAM" id="Phobius"/>
    </source>
</evidence>
<keyword evidence="1" id="KW-0472">Membrane</keyword>
<keyword evidence="1" id="KW-0812">Transmembrane</keyword>
<sequence>MSTPEQPNPNKPLPDSMRTREPWPMWPIALAIVAFIGIYTWIQLEYRKEGPAFEPYQAMQDRKNAIAQKNFYEWYSLKSDRSTAPVEISAPAQSTSRAFPDVLDQVIPEQLKYYMSSRPVLLPGFVKTESPGELTPGQPLPLRLHVPAALVDNEQLQLLSFYKDGKLFILATLYVESLQKFDQSLLEGDTAPVNFLIPTGPIAAETIDVNFLNQDRLAEWQITNLDPSAAVVEEEEEEQPEN</sequence>
<name>A0A934RZB6_9BACT</name>
<organism evidence="2 3">
    <name type="scientific">Pelagicoccus mobilis</name>
    <dbReference type="NCBI Taxonomy" id="415221"/>
    <lineage>
        <taxon>Bacteria</taxon>
        <taxon>Pseudomonadati</taxon>
        <taxon>Verrucomicrobiota</taxon>
        <taxon>Opitutia</taxon>
        <taxon>Puniceicoccales</taxon>
        <taxon>Pelagicoccaceae</taxon>
        <taxon>Pelagicoccus</taxon>
    </lineage>
</organism>
<keyword evidence="3" id="KW-1185">Reference proteome</keyword>
<dbReference type="RefSeq" id="WP_200357599.1">
    <property type="nucleotide sequence ID" value="NZ_JAENIL010000047.1"/>
</dbReference>
<reference evidence="2" key="1">
    <citation type="submission" date="2021-01" db="EMBL/GenBank/DDBJ databases">
        <title>Modified the classification status of verrucomicrobia.</title>
        <authorList>
            <person name="Feng X."/>
        </authorList>
    </citation>
    <scope>NUCLEOTIDE SEQUENCE</scope>
    <source>
        <strain evidence="2">KCTC 13126</strain>
    </source>
</reference>
<comment type="caution">
    <text evidence="2">The sequence shown here is derived from an EMBL/GenBank/DDBJ whole genome shotgun (WGS) entry which is preliminary data.</text>
</comment>
<dbReference type="EMBL" id="JAENIL010000047">
    <property type="protein sequence ID" value="MBK1879386.1"/>
    <property type="molecule type" value="Genomic_DNA"/>
</dbReference>
<evidence type="ECO:0000313" key="2">
    <source>
        <dbReference type="EMBL" id="MBK1879386.1"/>
    </source>
</evidence>
<feature type="transmembrane region" description="Helical" evidence="1">
    <location>
        <begin position="23"/>
        <end position="42"/>
    </location>
</feature>
<proteinExistence type="predicted"/>
<dbReference type="AlphaFoldDB" id="A0A934RZB6"/>
<protein>
    <submittedName>
        <fullName evidence="2">Uncharacterized protein</fullName>
    </submittedName>
</protein>
<keyword evidence="1" id="KW-1133">Transmembrane helix</keyword>
<accession>A0A934RZB6</accession>
<gene>
    <name evidence="2" type="ORF">JIN87_21035</name>
</gene>
<evidence type="ECO:0000313" key="3">
    <source>
        <dbReference type="Proteomes" id="UP000617628"/>
    </source>
</evidence>
<dbReference type="Proteomes" id="UP000617628">
    <property type="component" value="Unassembled WGS sequence"/>
</dbReference>